<proteinExistence type="predicted"/>
<dbReference type="WBParaSite" id="PDA_v2.g15109.t1">
    <property type="protein sequence ID" value="PDA_v2.g15109.t1"/>
    <property type="gene ID" value="PDA_v2.g15109"/>
</dbReference>
<dbReference type="Proteomes" id="UP000887578">
    <property type="component" value="Unplaced"/>
</dbReference>
<name>A0A914PAK5_9BILA</name>
<dbReference type="AlphaFoldDB" id="A0A914PAK5"/>
<protein>
    <submittedName>
        <fullName evidence="2">Uncharacterized protein</fullName>
    </submittedName>
</protein>
<evidence type="ECO:0000313" key="2">
    <source>
        <dbReference type="WBParaSite" id="PDA_v2.g15109.t1"/>
    </source>
</evidence>
<reference evidence="2" key="1">
    <citation type="submission" date="2022-11" db="UniProtKB">
        <authorList>
            <consortium name="WormBaseParasite"/>
        </authorList>
    </citation>
    <scope>IDENTIFICATION</scope>
</reference>
<organism evidence="1 2">
    <name type="scientific">Panagrolaimus davidi</name>
    <dbReference type="NCBI Taxonomy" id="227884"/>
    <lineage>
        <taxon>Eukaryota</taxon>
        <taxon>Metazoa</taxon>
        <taxon>Ecdysozoa</taxon>
        <taxon>Nematoda</taxon>
        <taxon>Chromadorea</taxon>
        <taxon>Rhabditida</taxon>
        <taxon>Tylenchina</taxon>
        <taxon>Panagrolaimomorpha</taxon>
        <taxon>Panagrolaimoidea</taxon>
        <taxon>Panagrolaimidae</taxon>
        <taxon>Panagrolaimus</taxon>
    </lineage>
</organism>
<keyword evidence="1" id="KW-1185">Reference proteome</keyword>
<sequence>MAKKVNNDCEVRVCDENPDFSKQGFQYDASAVVVRNNCIATACHGYNFTGGCATFDPGYHNFWFAKKLTSGNIEAGIPGPDSFNDRVKSAKCHCTLPTTTTTTTTTTETPIVIEKLDKNETDNKKDIYLLDILLIPREKTKPTKNNIPDFK</sequence>
<accession>A0A914PAK5</accession>
<evidence type="ECO:0000313" key="1">
    <source>
        <dbReference type="Proteomes" id="UP000887578"/>
    </source>
</evidence>